<keyword evidence="8 12" id="KW-0472">Membrane</keyword>
<dbReference type="KEGG" id="plei:Q9312_05585"/>
<evidence type="ECO:0000256" key="10">
    <source>
        <dbReference type="ARBA" id="ARBA00030775"/>
    </source>
</evidence>
<evidence type="ECO:0000256" key="4">
    <source>
        <dbReference type="ARBA" id="ARBA00022481"/>
    </source>
</evidence>
<keyword evidence="5" id="KW-0997">Cell inner membrane</keyword>
<dbReference type="SUPFAM" id="SSF54523">
    <property type="entry name" value="Pili subunits"/>
    <property type="match status" value="1"/>
</dbReference>
<proteinExistence type="inferred from homology"/>
<feature type="compositionally biased region" description="Basic and acidic residues" evidence="11">
    <location>
        <begin position="162"/>
        <end position="182"/>
    </location>
</feature>
<dbReference type="InterPro" id="IPR022346">
    <property type="entry name" value="T2SS_GspH"/>
</dbReference>
<organism evidence="14 15">
    <name type="scientific">Pleionea litopenaei</name>
    <dbReference type="NCBI Taxonomy" id="3070815"/>
    <lineage>
        <taxon>Bacteria</taxon>
        <taxon>Pseudomonadati</taxon>
        <taxon>Pseudomonadota</taxon>
        <taxon>Gammaproteobacteria</taxon>
        <taxon>Oceanospirillales</taxon>
        <taxon>Pleioneaceae</taxon>
        <taxon>Pleionea</taxon>
    </lineage>
</organism>
<comment type="subcellular location">
    <subcellularLocation>
        <location evidence="1">Cell inner membrane</location>
        <topology evidence="1">Single-pass membrane protein</topology>
    </subcellularLocation>
</comment>
<protein>
    <recommendedName>
        <fullName evidence="2">Type II secretion system protein H</fullName>
    </recommendedName>
    <alternativeName>
        <fullName evidence="10">General secretion pathway protein H</fullName>
    </alternativeName>
</protein>
<dbReference type="Proteomes" id="UP001239782">
    <property type="component" value="Chromosome"/>
</dbReference>
<evidence type="ECO:0000313" key="15">
    <source>
        <dbReference type="Proteomes" id="UP001239782"/>
    </source>
</evidence>
<evidence type="ECO:0000256" key="1">
    <source>
        <dbReference type="ARBA" id="ARBA00004377"/>
    </source>
</evidence>
<dbReference type="GO" id="GO:0015627">
    <property type="term" value="C:type II protein secretion system complex"/>
    <property type="evidence" value="ECO:0007669"/>
    <property type="project" value="InterPro"/>
</dbReference>
<comment type="similarity">
    <text evidence="9">Belongs to the GSP H family.</text>
</comment>
<dbReference type="Pfam" id="PF12019">
    <property type="entry name" value="GspH"/>
    <property type="match status" value="1"/>
</dbReference>
<gene>
    <name evidence="14" type="ORF">Q9312_05585</name>
</gene>
<evidence type="ECO:0000256" key="3">
    <source>
        <dbReference type="ARBA" id="ARBA00022475"/>
    </source>
</evidence>
<name>A0AA51RVQ8_9GAMM</name>
<feature type="domain" description="General secretion pathway GspH" evidence="13">
    <location>
        <begin position="41"/>
        <end position="158"/>
    </location>
</feature>
<evidence type="ECO:0000256" key="6">
    <source>
        <dbReference type="ARBA" id="ARBA00022692"/>
    </source>
</evidence>
<dbReference type="InterPro" id="IPR012902">
    <property type="entry name" value="N_methyl_site"/>
</dbReference>
<dbReference type="AlphaFoldDB" id="A0AA51RVQ8"/>
<evidence type="ECO:0000256" key="8">
    <source>
        <dbReference type="ARBA" id="ARBA00023136"/>
    </source>
</evidence>
<evidence type="ECO:0000259" key="13">
    <source>
        <dbReference type="Pfam" id="PF12019"/>
    </source>
</evidence>
<evidence type="ECO:0000256" key="7">
    <source>
        <dbReference type="ARBA" id="ARBA00022989"/>
    </source>
</evidence>
<evidence type="ECO:0000313" key="14">
    <source>
        <dbReference type="EMBL" id="WMS88385.1"/>
    </source>
</evidence>
<keyword evidence="6 12" id="KW-0812">Transmembrane</keyword>
<feature type="region of interest" description="Disordered" evidence="11">
    <location>
        <begin position="160"/>
        <end position="182"/>
    </location>
</feature>
<evidence type="ECO:0000256" key="11">
    <source>
        <dbReference type="SAM" id="MobiDB-lite"/>
    </source>
</evidence>
<keyword evidence="15" id="KW-1185">Reference proteome</keyword>
<dbReference type="GO" id="GO:0015628">
    <property type="term" value="P:protein secretion by the type II secretion system"/>
    <property type="evidence" value="ECO:0007669"/>
    <property type="project" value="InterPro"/>
</dbReference>
<keyword evidence="3" id="KW-1003">Cell membrane</keyword>
<evidence type="ECO:0000256" key="12">
    <source>
        <dbReference type="SAM" id="Phobius"/>
    </source>
</evidence>
<evidence type="ECO:0000256" key="9">
    <source>
        <dbReference type="ARBA" id="ARBA00025772"/>
    </source>
</evidence>
<evidence type="ECO:0000256" key="5">
    <source>
        <dbReference type="ARBA" id="ARBA00022519"/>
    </source>
</evidence>
<evidence type="ECO:0000256" key="2">
    <source>
        <dbReference type="ARBA" id="ARBA00021549"/>
    </source>
</evidence>
<sequence>MKIRAFTLLEMLFVVSIVAIVSLLIAPNFNNLRAKQRVTVEVNALLGALNYARLLSISKKRPVTICGTLDGTHCSRSWSQEYIVFLDQNNDAQRDEFETMVFSHRPKKDFLDITWSAFGRKNYIRYLPTGITAHHNGTFKLCHQKLSLIRAISIAKSGRARASKDSDKDGIHELGEGKPIDC</sequence>
<dbReference type="Gene3D" id="3.55.40.10">
    <property type="entry name" value="minor pseudopilin epsh domain"/>
    <property type="match status" value="1"/>
</dbReference>
<dbReference type="NCBIfam" id="TIGR02532">
    <property type="entry name" value="IV_pilin_GFxxxE"/>
    <property type="match status" value="1"/>
</dbReference>
<reference evidence="14 15" key="1">
    <citation type="submission" date="2023-08" db="EMBL/GenBank/DDBJ databases">
        <title>Pleionea litopenaei sp. nov., isolated from stomach of juvenile Litopenaeus vannamei.</title>
        <authorList>
            <person name="Rho A.M."/>
            <person name="Hwang C.Y."/>
        </authorList>
    </citation>
    <scope>NUCLEOTIDE SEQUENCE [LARGE SCALE GENOMIC DNA]</scope>
    <source>
        <strain evidence="14 15">HL-JVS1</strain>
    </source>
</reference>
<dbReference type="InterPro" id="IPR045584">
    <property type="entry name" value="Pilin-like"/>
</dbReference>
<dbReference type="GO" id="GO:0005886">
    <property type="term" value="C:plasma membrane"/>
    <property type="evidence" value="ECO:0007669"/>
    <property type="project" value="UniProtKB-SubCell"/>
</dbReference>
<dbReference type="EMBL" id="CP133548">
    <property type="protein sequence ID" value="WMS88385.1"/>
    <property type="molecule type" value="Genomic_DNA"/>
</dbReference>
<keyword evidence="4" id="KW-0488">Methylation</keyword>
<accession>A0AA51RVQ8</accession>
<keyword evidence="7 12" id="KW-1133">Transmembrane helix</keyword>
<feature type="transmembrane region" description="Helical" evidence="12">
    <location>
        <begin position="6"/>
        <end position="26"/>
    </location>
</feature>
<dbReference type="RefSeq" id="WP_309203599.1">
    <property type="nucleotide sequence ID" value="NZ_CP133548.1"/>
</dbReference>